<evidence type="ECO:0000313" key="7">
    <source>
        <dbReference type="Proteomes" id="UP000306575"/>
    </source>
</evidence>
<dbReference type="InterPro" id="IPR036388">
    <property type="entry name" value="WH-like_DNA-bd_sf"/>
</dbReference>
<proteinExistence type="inferred from homology"/>
<reference evidence="6 7" key="1">
    <citation type="submission" date="2019-04" db="EMBL/GenBank/DDBJ databases">
        <title>Genome sequence of Pelagicola litoralis CL-ES2.</title>
        <authorList>
            <person name="Cao J."/>
        </authorList>
    </citation>
    <scope>NUCLEOTIDE SEQUENCE [LARGE SCALE GENOMIC DNA]</scope>
    <source>
        <strain evidence="6 7">CL-ES2</strain>
    </source>
</reference>
<evidence type="ECO:0000256" key="2">
    <source>
        <dbReference type="ARBA" id="ARBA00023015"/>
    </source>
</evidence>
<dbReference type="Gene3D" id="3.40.190.10">
    <property type="entry name" value="Periplasmic binding protein-like II"/>
    <property type="match status" value="2"/>
</dbReference>
<dbReference type="OrthoDB" id="3252676at2"/>
<gene>
    <name evidence="6" type="ORF">FAP39_15165</name>
</gene>
<dbReference type="Pfam" id="PF00126">
    <property type="entry name" value="HTH_1"/>
    <property type="match status" value="1"/>
</dbReference>
<organism evidence="6 7">
    <name type="scientific">Shimia litoralis</name>
    <dbReference type="NCBI Taxonomy" id="420403"/>
    <lineage>
        <taxon>Bacteria</taxon>
        <taxon>Pseudomonadati</taxon>
        <taxon>Pseudomonadota</taxon>
        <taxon>Alphaproteobacteria</taxon>
        <taxon>Rhodobacterales</taxon>
        <taxon>Roseobacteraceae</taxon>
    </lineage>
</organism>
<dbReference type="RefSeq" id="WP_138017233.1">
    <property type="nucleotide sequence ID" value="NZ_SULI01000026.1"/>
</dbReference>
<name>A0A4V6F2K6_9RHOB</name>
<protein>
    <submittedName>
        <fullName evidence="6">LysR family transcriptional regulator</fullName>
    </submittedName>
</protein>
<keyword evidence="4" id="KW-0804">Transcription</keyword>
<evidence type="ECO:0000256" key="1">
    <source>
        <dbReference type="ARBA" id="ARBA00009437"/>
    </source>
</evidence>
<sequence>MAVKIEMLRCFVTVAKTGALAEAAVILGRTPSALSMTLKQFEELLGEPLFETDRKSKLTALGLFTFEQASRELKQFDATIQAIENFASSKQGTVRIAAVPSFTGTILPKAISQFFEEHPDVKIELRDMDSASVLNEVTKENADIGIASAAGHPNTLVKRHLLSDALGVVCRVDTRMAQTAGPVDWDEISQERLIANSLSGRINDPTSLALHDRAALTAHNNTSLVAMVRSGLGITILPETAIKMLGLDDIVFRPLADSSIRRSLQILRKNNRPNSPAAGKLEERIFQTVAALGHKVPQP</sequence>
<dbReference type="PANTHER" id="PTHR30419">
    <property type="entry name" value="HTH-TYPE TRANSCRIPTIONAL REGULATOR YBHD"/>
    <property type="match status" value="1"/>
</dbReference>
<dbReference type="GO" id="GO:0003700">
    <property type="term" value="F:DNA-binding transcription factor activity"/>
    <property type="evidence" value="ECO:0007669"/>
    <property type="project" value="InterPro"/>
</dbReference>
<dbReference type="AlphaFoldDB" id="A0A4V6F2K6"/>
<dbReference type="Gene3D" id="1.10.10.10">
    <property type="entry name" value="Winged helix-like DNA-binding domain superfamily/Winged helix DNA-binding domain"/>
    <property type="match status" value="1"/>
</dbReference>
<dbReference type="InterPro" id="IPR050950">
    <property type="entry name" value="HTH-type_LysR_regulators"/>
</dbReference>
<comment type="similarity">
    <text evidence="1">Belongs to the LysR transcriptional regulatory family.</text>
</comment>
<dbReference type="EMBL" id="SULI01000026">
    <property type="protein sequence ID" value="TKZ17191.1"/>
    <property type="molecule type" value="Genomic_DNA"/>
</dbReference>
<dbReference type="SUPFAM" id="SSF46785">
    <property type="entry name" value="Winged helix' DNA-binding domain"/>
    <property type="match status" value="1"/>
</dbReference>
<dbReference type="Pfam" id="PF03466">
    <property type="entry name" value="LysR_substrate"/>
    <property type="match status" value="1"/>
</dbReference>
<evidence type="ECO:0000313" key="6">
    <source>
        <dbReference type="EMBL" id="TKZ17191.1"/>
    </source>
</evidence>
<dbReference type="Proteomes" id="UP000306575">
    <property type="component" value="Unassembled WGS sequence"/>
</dbReference>
<dbReference type="PANTHER" id="PTHR30419:SF8">
    <property type="entry name" value="NITROGEN ASSIMILATION TRANSCRIPTIONAL ACTIVATOR-RELATED"/>
    <property type="match status" value="1"/>
</dbReference>
<dbReference type="PROSITE" id="PS50931">
    <property type="entry name" value="HTH_LYSR"/>
    <property type="match status" value="1"/>
</dbReference>
<dbReference type="InterPro" id="IPR036390">
    <property type="entry name" value="WH_DNA-bd_sf"/>
</dbReference>
<keyword evidence="2" id="KW-0805">Transcription regulation</keyword>
<evidence type="ECO:0000259" key="5">
    <source>
        <dbReference type="PROSITE" id="PS50931"/>
    </source>
</evidence>
<dbReference type="GO" id="GO:0005829">
    <property type="term" value="C:cytosol"/>
    <property type="evidence" value="ECO:0007669"/>
    <property type="project" value="TreeGrafter"/>
</dbReference>
<comment type="caution">
    <text evidence="6">The sequence shown here is derived from an EMBL/GenBank/DDBJ whole genome shotgun (WGS) entry which is preliminary data.</text>
</comment>
<accession>A0A4V6F2K6</accession>
<evidence type="ECO:0000256" key="3">
    <source>
        <dbReference type="ARBA" id="ARBA00023125"/>
    </source>
</evidence>
<feature type="domain" description="HTH lysR-type" evidence="5">
    <location>
        <begin position="3"/>
        <end position="59"/>
    </location>
</feature>
<dbReference type="GO" id="GO:0003677">
    <property type="term" value="F:DNA binding"/>
    <property type="evidence" value="ECO:0007669"/>
    <property type="project" value="UniProtKB-KW"/>
</dbReference>
<dbReference type="InterPro" id="IPR000847">
    <property type="entry name" value="LysR_HTH_N"/>
</dbReference>
<evidence type="ECO:0000256" key="4">
    <source>
        <dbReference type="ARBA" id="ARBA00023163"/>
    </source>
</evidence>
<keyword evidence="7" id="KW-1185">Reference proteome</keyword>
<keyword evidence="3" id="KW-0238">DNA-binding</keyword>
<dbReference type="SUPFAM" id="SSF53850">
    <property type="entry name" value="Periplasmic binding protein-like II"/>
    <property type="match status" value="1"/>
</dbReference>
<dbReference type="InterPro" id="IPR005119">
    <property type="entry name" value="LysR_subst-bd"/>
</dbReference>